<dbReference type="GO" id="GO:0008360">
    <property type="term" value="P:regulation of cell shape"/>
    <property type="evidence" value="ECO:0007669"/>
    <property type="project" value="UniProtKB-KW"/>
</dbReference>
<keyword evidence="3 7" id="KW-0808">Transferase</keyword>
<feature type="binding site" evidence="9">
    <location>
        <position position="228"/>
    </location>
    <ligand>
        <name>Mg(2+)</name>
        <dbReference type="ChEBI" id="CHEBI:18420"/>
    </ligand>
</feature>
<gene>
    <name evidence="7" type="primary">mraY</name>
    <name evidence="10" type="ORF">BHK98_03405</name>
</gene>
<dbReference type="GO" id="GO:0071555">
    <property type="term" value="P:cell wall organization"/>
    <property type="evidence" value="ECO:0007669"/>
    <property type="project" value="UniProtKB-KW"/>
</dbReference>
<sequence>MRAYQFGVVIVLAVIASVVLTSIEIPILKHRQFQQFIREDGPKSHLRKQGTPTMGGIAIYAAIVMCTIIGTRPTRDTWIIILVGLAFGLIGFLDDFIKVTEKHNLGLRAWQKLVLQILAGVLFGVYIMKFTDMGSQVWVPFIDRNVDFGIWFVPFVAFVLVAMANSVNLTDGMDGLCGGVSAIFAFFFAIVANIFASYPSAFYLCAVCGACIGFLVYNKYPARVFMGDTGSMALGGGMTAAILMTKAELLIPFAGFVFVMEALSVIIQVVSFQTTGKRVFRMAPIHHHFEEGGMPEKRVVLMFWIAAAVCCAVAYGILKI</sequence>
<evidence type="ECO:0000256" key="5">
    <source>
        <dbReference type="ARBA" id="ARBA00022989"/>
    </source>
</evidence>
<evidence type="ECO:0000313" key="10">
    <source>
        <dbReference type="EMBL" id="OLR55191.1"/>
    </source>
</evidence>
<feature type="transmembrane region" description="Helical" evidence="7">
    <location>
        <begin position="224"/>
        <end position="244"/>
    </location>
</feature>
<evidence type="ECO:0000256" key="1">
    <source>
        <dbReference type="ARBA" id="ARBA00004141"/>
    </source>
</evidence>
<proteinExistence type="inferred from homology"/>
<feature type="transmembrane region" description="Helical" evidence="7">
    <location>
        <begin position="176"/>
        <end position="195"/>
    </location>
</feature>
<evidence type="ECO:0000256" key="8">
    <source>
        <dbReference type="NCBIfam" id="TIGR00445"/>
    </source>
</evidence>
<dbReference type="GO" id="GO:0046872">
    <property type="term" value="F:metal ion binding"/>
    <property type="evidence" value="ECO:0007669"/>
    <property type="project" value="UniProtKB-KW"/>
</dbReference>
<feature type="transmembrane region" description="Helical" evidence="7">
    <location>
        <begin position="250"/>
        <end position="272"/>
    </location>
</feature>
<feature type="transmembrane region" description="Helical" evidence="7">
    <location>
        <begin position="53"/>
        <end position="71"/>
    </location>
</feature>
<dbReference type="InterPro" id="IPR000715">
    <property type="entry name" value="Glycosyl_transferase_4"/>
</dbReference>
<evidence type="ECO:0000256" key="3">
    <source>
        <dbReference type="ARBA" id="ARBA00022679"/>
    </source>
</evidence>
<dbReference type="EC" id="2.7.8.13" evidence="7 8"/>
<evidence type="ECO:0000256" key="7">
    <source>
        <dbReference type="HAMAP-Rule" id="MF_00038"/>
    </source>
</evidence>
<feature type="transmembrane region" description="Helical" evidence="7">
    <location>
        <begin position="77"/>
        <end position="97"/>
    </location>
</feature>
<evidence type="ECO:0000256" key="4">
    <source>
        <dbReference type="ARBA" id="ARBA00022692"/>
    </source>
</evidence>
<protein>
    <recommendedName>
        <fullName evidence="7 8">Phospho-N-acetylmuramoyl-pentapeptide-transferase</fullName>
        <ecNumber evidence="7 8">2.7.8.13</ecNumber>
    </recommendedName>
    <alternativeName>
        <fullName evidence="7">UDP-MurNAc-pentapeptide phosphotransferase</fullName>
    </alternativeName>
</protein>
<comment type="similarity">
    <text evidence="2 7">Belongs to the glycosyltransferase 4 family. MraY subfamily.</text>
</comment>
<keyword evidence="6 7" id="KW-0472">Membrane</keyword>
<feature type="transmembrane region" description="Helical" evidence="7">
    <location>
        <begin position="299"/>
        <end position="318"/>
    </location>
</feature>
<dbReference type="RefSeq" id="WP_075712190.1">
    <property type="nucleotide sequence ID" value="NZ_MJIE01000001.1"/>
</dbReference>
<keyword evidence="7 9" id="KW-0479">Metal-binding</keyword>
<comment type="cofactor">
    <cofactor evidence="7 9">
        <name>Mg(2+)</name>
        <dbReference type="ChEBI" id="CHEBI:18420"/>
    </cofactor>
</comment>
<keyword evidence="7" id="KW-0131">Cell cycle</keyword>
<keyword evidence="7" id="KW-0133">Cell shape</keyword>
<dbReference type="InterPro" id="IPR018480">
    <property type="entry name" value="PNAcMuramoyl-5peptid_Trfase_CS"/>
</dbReference>
<dbReference type="UniPathway" id="UPA00219"/>
<feature type="transmembrane region" description="Helical" evidence="7">
    <location>
        <begin position="6"/>
        <end position="28"/>
    </location>
</feature>
<dbReference type="InterPro" id="IPR003524">
    <property type="entry name" value="PNAcMuramoyl-5peptid_Trfase"/>
</dbReference>
<keyword evidence="7 9" id="KW-0460">Magnesium</keyword>
<dbReference type="PROSITE" id="PS01348">
    <property type="entry name" value="MRAY_2"/>
    <property type="match status" value="1"/>
</dbReference>
<dbReference type="GO" id="GO:0051301">
    <property type="term" value="P:cell division"/>
    <property type="evidence" value="ECO:0007669"/>
    <property type="project" value="UniProtKB-KW"/>
</dbReference>
<organism evidence="10 11">
    <name type="scientific">Hornefia porci</name>
    <dbReference type="NCBI Taxonomy" id="2652292"/>
    <lineage>
        <taxon>Bacteria</taxon>
        <taxon>Bacillati</taxon>
        <taxon>Bacillota</taxon>
        <taxon>Clostridia</taxon>
        <taxon>Peptostreptococcales</taxon>
        <taxon>Anaerovoracaceae</taxon>
        <taxon>Hornefia</taxon>
    </lineage>
</organism>
<reference evidence="10 11" key="1">
    <citation type="journal article" date="2016" name="Appl. Environ. Microbiol.">
        <title>Function and Phylogeny of Bacterial Butyryl Coenzyme A:Acetate Transferases and Their Diversity in the Proximal Colon of Swine.</title>
        <authorList>
            <person name="Trachsel J."/>
            <person name="Bayles D.O."/>
            <person name="Looft T."/>
            <person name="Levine U.Y."/>
            <person name="Allen H.K."/>
        </authorList>
    </citation>
    <scope>NUCLEOTIDE SEQUENCE [LARGE SCALE GENOMIC DNA]</scope>
    <source>
        <strain evidence="10 11">68-3-10</strain>
    </source>
</reference>
<keyword evidence="4 7" id="KW-0812">Transmembrane</keyword>
<dbReference type="AlphaFoldDB" id="A0A1Q9JGG3"/>
<keyword evidence="7" id="KW-0573">Peptidoglycan synthesis</keyword>
<dbReference type="CDD" id="cd06852">
    <property type="entry name" value="GT_MraY"/>
    <property type="match status" value="1"/>
</dbReference>
<keyword evidence="11" id="KW-1185">Reference proteome</keyword>
<evidence type="ECO:0000256" key="2">
    <source>
        <dbReference type="ARBA" id="ARBA00005583"/>
    </source>
</evidence>
<name>A0A1Q9JGG3_9FIRM</name>
<dbReference type="GO" id="GO:0009252">
    <property type="term" value="P:peptidoglycan biosynthetic process"/>
    <property type="evidence" value="ECO:0007669"/>
    <property type="project" value="UniProtKB-UniRule"/>
</dbReference>
<dbReference type="Pfam" id="PF10555">
    <property type="entry name" value="MraY_sig1"/>
    <property type="match status" value="1"/>
</dbReference>
<feature type="transmembrane region" description="Helical" evidence="7">
    <location>
        <begin position="201"/>
        <end position="217"/>
    </location>
</feature>
<keyword evidence="7" id="KW-0132">Cell division</keyword>
<comment type="caution">
    <text evidence="10">The sequence shown here is derived from an EMBL/GenBank/DDBJ whole genome shotgun (WGS) entry which is preliminary data.</text>
</comment>
<feature type="transmembrane region" description="Helical" evidence="7">
    <location>
        <begin position="109"/>
        <end position="128"/>
    </location>
</feature>
<dbReference type="OrthoDB" id="9805475at2"/>
<dbReference type="PANTHER" id="PTHR22926">
    <property type="entry name" value="PHOSPHO-N-ACETYLMURAMOYL-PENTAPEPTIDE-TRANSFERASE"/>
    <property type="match status" value="1"/>
</dbReference>
<keyword evidence="7" id="KW-0961">Cell wall biogenesis/degradation</keyword>
<dbReference type="NCBIfam" id="TIGR00445">
    <property type="entry name" value="mraY"/>
    <property type="match status" value="1"/>
</dbReference>
<keyword evidence="5 7" id="KW-1133">Transmembrane helix</keyword>
<dbReference type="GO" id="GO:0005886">
    <property type="term" value="C:plasma membrane"/>
    <property type="evidence" value="ECO:0007669"/>
    <property type="project" value="UniProtKB-SubCell"/>
</dbReference>
<dbReference type="GO" id="GO:0051992">
    <property type="term" value="F:UDP-N-acetylmuramoyl-L-alanyl-D-glutamyl-meso-2,6-diaminopimelyl-D-alanyl-D-alanine:undecaprenyl-phosphate transferase activity"/>
    <property type="evidence" value="ECO:0007669"/>
    <property type="project" value="RHEA"/>
</dbReference>
<dbReference type="EMBL" id="MJIE01000001">
    <property type="protein sequence ID" value="OLR55191.1"/>
    <property type="molecule type" value="Genomic_DNA"/>
</dbReference>
<evidence type="ECO:0000256" key="9">
    <source>
        <dbReference type="PIRSR" id="PIRSR600715-1"/>
    </source>
</evidence>
<comment type="function">
    <text evidence="7">Catalyzes the initial step of the lipid cycle reactions in the biosynthesis of the cell wall peptidoglycan: transfers peptidoglycan precursor phospho-MurNAc-pentapeptide from UDP-MurNAc-pentapeptide onto the lipid carrier undecaprenyl phosphate, yielding undecaprenyl-pyrophosphoryl-MurNAc-pentapeptide, known as lipid I.</text>
</comment>
<dbReference type="Pfam" id="PF00953">
    <property type="entry name" value="Glycos_transf_4"/>
    <property type="match status" value="1"/>
</dbReference>
<keyword evidence="7" id="KW-1003">Cell membrane</keyword>
<dbReference type="STRING" id="1261640.BHK98_03405"/>
<evidence type="ECO:0000256" key="6">
    <source>
        <dbReference type="ARBA" id="ARBA00023136"/>
    </source>
</evidence>
<accession>A0A1Q9JGG3</accession>
<feature type="transmembrane region" description="Helical" evidence="7">
    <location>
        <begin position="148"/>
        <end position="169"/>
    </location>
</feature>
<feature type="binding site" evidence="9">
    <location>
        <position position="168"/>
    </location>
    <ligand>
        <name>Mg(2+)</name>
        <dbReference type="ChEBI" id="CHEBI:18420"/>
    </ligand>
</feature>
<comment type="pathway">
    <text evidence="7">Cell wall biogenesis; peptidoglycan biosynthesis.</text>
</comment>
<evidence type="ECO:0000313" key="11">
    <source>
        <dbReference type="Proteomes" id="UP000187404"/>
    </source>
</evidence>
<dbReference type="Proteomes" id="UP000187404">
    <property type="component" value="Unassembled WGS sequence"/>
</dbReference>
<comment type="catalytic activity">
    <reaction evidence="7">
        <text>UDP-N-acetyl-alpha-D-muramoyl-L-alanyl-gamma-D-glutamyl-meso-2,6-diaminopimeloyl-D-alanyl-D-alanine + di-trans,octa-cis-undecaprenyl phosphate = di-trans,octa-cis-undecaprenyl diphospho-N-acetyl-alpha-D-muramoyl-L-alanyl-D-glutamyl-meso-2,6-diaminopimeloyl-D-alanyl-D-alanine + UMP</text>
        <dbReference type="Rhea" id="RHEA:28386"/>
        <dbReference type="ChEBI" id="CHEBI:57865"/>
        <dbReference type="ChEBI" id="CHEBI:60392"/>
        <dbReference type="ChEBI" id="CHEBI:61386"/>
        <dbReference type="ChEBI" id="CHEBI:61387"/>
        <dbReference type="EC" id="2.7.8.13"/>
    </reaction>
</comment>
<dbReference type="PANTHER" id="PTHR22926:SF5">
    <property type="entry name" value="PHOSPHO-N-ACETYLMURAMOYL-PENTAPEPTIDE-TRANSFERASE HOMOLOG"/>
    <property type="match status" value="1"/>
</dbReference>
<comment type="subcellular location">
    <subcellularLocation>
        <location evidence="7">Cell membrane</location>
        <topology evidence="7">Multi-pass membrane protein</topology>
    </subcellularLocation>
    <subcellularLocation>
        <location evidence="1">Membrane</location>
        <topology evidence="1">Multi-pass membrane protein</topology>
    </subcellularLocation>
</comment>
<dbReference type="HAMAP" id="MF_00038">
    <property type="entry name" value="MraY"/>
    <property type="match status" value="1"/>
</dbReference>
<dbReference type="GO" id="GO:0008963">
    <property type="term" value="F:phospho-N-acetylmuramoyl-pentapeptide-transferase activity"/>
    <property type="evidence" value="ECO:0007669"/>
    <property type="project" value="UniProtKB-UniRule"/>
</dbReference>